<protein>
    <submittedName>
        <fullName evidence="1">Uncharacterized protein</fullName>
    </submittedName>
</protein>
<organism evidence="1 2">
    <name type="scientific">Candidatus Thiomargarita nelsonii</name>
    <dbReference type="NCBI Taxonomy" id="1003181"/>
    <lineage>
        <taxon>Bacteria</taxon>
        <taxon>Pseudomonadati</taxon>
        <taxon>Pseudomonadota</taxon>
        <taxon>Gammaproteobacteria</taxon>
        <taxon>Thiotrichales</taxon>
        <taxon>Thiotrichaceae</taxon>
        <taxon>Thiomargarita</taxon>
    </lineage>
</organism>
<reference evidence="1 2" key="1">
    <citation type="journal article" date="2016" name="Front. Microbiol.">
        <title>Single-Cell (Meta-)Genomics of a Dimorphic Candidatus Thiomargarita nelsonii Reveals Genomic Plasticity.</title>
        <authorList>
            <person name="Flood B.E."/>
            <person name="Fliss P."/>
            <person name="Jones D.S."/>
            <person name="Dick G.J."/>
            <person name="Jain S."/>
            <person name="Kaster A.K."/>
            <person name="Winkel M."/>
            <person name="Mussmann M."/>
            <person name="Bailey J."/>
        </authorList>
    </citation>
    <scope>NUCLEOTIDE SEQUENCE [LARGE SCALE GENOMIC DNA]</scope>
    <source>
        <strain evidence="1">Hydrate Ridge</strain>
    </source>
</reference>
<name>A0A4E0QXI2_9GAMM</name>
<sequence length="113" mass="12752">MIILSIFRGYATLTRDIELSDAIFDLLDNCVDGLLRTVTHLKSKKPYQGFWASIDFKEGKFTISDNCGGIPIERAEKDAFAMGNPKHDSHLPTLGMYESTNKKTKSKNYALYL</sequence>
<dbReference type="EMBL" id="JSZA02000201">
    <property type="protein sequence ID" value="TGO02172.1"/>
    <property type="molecule type" value="Genomic_DNA"/>
</dbReference>
<dbReference type="Proteomes" id="UP000030428">
    <property type="component" value="Unassembled WGS sequence"/>
</dbReference>
<keyword evidence="2" id="KW-1185">Reference proteome</keyword>
<proteinExistence type="predicted"/>
<evidence type="ECO:0000313" key="2">
    <source>
        <dbReference type="Proteomes" id="UP000030428"/>
    </source>
</evidence>
<evidence type="ECO:0000313" key="1">
    <source>
        <dbReference type="EMBL" id="TGO02172.1"/>
    </source>
</evidence>
<comment type="caution">
    <text evidence="1">The sequence shown here is derived from an EMBL/GenBank/DDBJ whole genome shotgun (WGS) entry which is preliminary data.</text>
</comment>
<gene>
    <name evidence="1" type="ORF">PN36_29335</name>
</gene>
<dbReference type="AlphaFoldDB" id="A0A4E0QXI2"/>
<accession>A0A4E0QXI2</accession>